<comment type="subcellular location">
    <subcellularLocation>
        <location evidence="1 11">Cell outer membrane</location>
        <topology evidence="1 11">Multi-pass membrane protein</topology>
    </subcellularLocation>
</comment>
<proteinExistence type="inferred from homology"/>
<evidence type="ECO:0000256" key="8">
    <source>
        <dbReference type="ARBA" id="ARBA00023077"/>
    </source>
</evidence>
<dbReference type="InterPro" id="IPR039426">
    <property type="entry name" value="TonB-dep_rcpt-like"/>
</dbReference>
<keyword evidence="7" id="KW-0406">Ion transport</keyword>
<dbReference type="InterPro" id="IPR036942">
    <property type="entry name" value="Beta-barrel_TonB_sf"/>
</dbReference>
<keyword evidence="3 11" id="KW-1134">Transmembrane beta strand</keyword>
<name>A0ABT6CE60_9SPHN</name>
<feature type="chain" id="PRO_5045959049" evidence="13">
    <location>
        <begin position="22"/>
        <end position="698"/>
    </location>
</feature>
<comment type="caution">
    <text evidence="16">The sequence shown here is derived from an EMBL/GenBank/DDBJ whole genome shotgun (WGS) entry which is preliminary data.</text>
</comment>
<keyword evidence="5 11" id="KW-0812">Transmembrane</keyword>
<evidence type="ECO:0000256" key="10">
    <source>
        <dbReference type="ARBA" id="ARBA00023237"/>
    </source>
</evidence>
<accession>A0ABT6CE60</accession>
<dbReference type="InterPro" id="IPR000531">
    <property type="entry name" value="Beta-barrel_TonB"/>
</dbReference>
<evidence type="ECO:0000256" key="1">
    <source>
        <dbReference type="ARBA" id="ARBA00004571"/>
    </source>
</evidence>
<evidence type="ECO:0000256" key="2">
    <source>
        <dbReference type="ARBA" id="ARBA00022448"/>
    </source>
</evidence>
<evidence type="ECO:0000313" key="17">
    <source>
        <dbReference type="Proteomes" id="UP001222770"/>
    </source>
</evidence>
<evidence type="ECO:0000256" key="13">
    <source>
        <dbReference type="SAM" id="SignalP"/>
    </source>
</evidence>
<feature type="domain" description="TonB-dependent receptor-like beta-barrel" evidence="14">
    <location>
        <begin position="246"/>
        <end position="665"/>
    </location>
</feature>
<dbReference type="PANTHER" id="PTHR32552:SF81">
    <property type="entry name" value="TONB-DEPENDENT OUTER MEMBRANE RECEPTOR"/>
    <property type="match status" value="1"/>
</dbReference>
<dbReference type="PROSITE" id="PS52016">
    <property type="entry name" value="TONB_DEPENDENT_REC_3"/>
    <property type="match status" value="1"/>
</dbReference>
<evidence type="ECO:0000256" key="5">
    <source>
        <dbReference type="ARBA" id="ARBA00022692"/>
    </source>
</evidence>
<dbReference type="Pfam" id="PF00593">
    <property type="entry name" value="TonB_dep_Rec_b-barrel"/>
    <property type="match status" value="1"/>
</dbReference>
<keyword evidence="6" id="KW-0408">Iron</keyword>
<sequence>MKILCSSVISMSVMLATQASAQTATNSAGTSDEIIVTAQKRSQNIQDVPISITAIQAEALSERDIQSLSDLTTSLPGIKFAEFSGSGNIAIRGIGTTIVSGTGEGSVAVHVDGVYLAQTQALTMIQSDIGRVEVLRGPQSTLYGRNSTGGVINFISAMPTSTLEGEVGLLYGNYDRKQAQGYISGALSDKVRIRVSGQYQDREGWTRNTITGQKLEGLESYGGRIAIDADLTEGWNVQLRASHSVENFGGPVYDSYDPNFPVLPAPLSEYDPRKVASNVIYDSTKKLSVVSLRNQWDLGSANLVSTTGVTDYSAAGVFDGIGSAISVPLDRKQTNRAISQELNLSGKTDALDWIIGLYFYTEKIAQDSKTGLASLGLPDNSLLQSARKTSYSAFTDLTYHVSDQVRIYGGARVLREKLRQNLQVQSGAALSCSGANEQNYRDTAVTGRVGAQYDVSSDVMVYGQYSRGYKPGGFSSSKCDNLYVNETIDAVEGGVKSALPRNLGTLNAAVFYYKYKNLQLEQASVAGIPYVNAPRAHVFGAEMQALVSVSPTTKIDVSATYLDAKYDEFLNQDPLLGVAAGVSLRGVALNNAPKFSTTVGLEQKIRLTSDTGLKLRGEFIYSSKYNIREFNKPYTIQDGYVMLNAFATFDFADRRYSLNFFGKNLTNRTLLAGALGFGGALGSFQPPRTYGTEFTVRF</sequence>
<keyword evidence="17" id="KW-1185">Reference proteome</keyword>
<evidence type="ECO:0000256" key="3">
    <source>
        <dbReference type="ARBA" id="ARBA00022452"/>
    </source>
</evidence>
<dbReference type="EMBL" id="JAROCY010000002">
    <property type="protein sequence ID" value="MDF8332212.1"/>
    <property type="molecule type" value="Genomic_DNA"/>
</dbReference>
<keyword evidence="9 11" id="KW-0472">Membrane</keyword>
<dbReference type="Proteomes" id="UP001222770">
    <property type="component" value="Unassembled WGS sequence"/>
</dbReference>
<dbReference type="Pfam" id="PF07715">
    <property type="entry name" value="Plug"/>
    <property type="match status" value="1"/>
</dbReference>
<evidence type="ECO:0000256" key="11">
    <source>
        <dbReference type="PROSITE-ProRule" id="PRU01360"/>
    </source>
</evidence>
<evidence type="ECO:0000256" key="6">
    <source>
        <dbReference type="ARBA" id="ARBA00023004"/>
    </source>
</evidence>
<keyword evidence="8 12" id="KW-0798">TonB box</keyword>
<evidence type="ECO:0000259" key="15">
    <source>
        <dbReference type="Pfam" id="PF07715"/>
    </source>
</evidence>
<dbReference type="SUPFAM" id="SSF56935">
    <property type="entry name" value="Porins"/>
    <property type="match status" value="1"/>
</dbReference>
<keyword evidence="2 11" id="KW-0813">Transport</keyword>
<dbReference type="Gene3D" id="2.40.170.20">
    <property type="entry name" value="TonB-dependent receptor, beta-barrel domain"/>
    <property type="match status" value="1"/>
</dbReference>
<keyword evidence="13" id="KW-0732">Signal</keyword>
<reference evidence="16 17" key="1">
    <citation type="submission" date="2023-03" db="EMBL/GenBank/DDBJ databases">
        <title>Novosphingobium cyanobacteriorum sp. nov., isolated from a eutrophic reservoir during the Microcystis bloom period.</title>
        <authorList>
            <person name="Kang M."/>
            <person name="Le V."/>
            <person name="Ko S.-R."/>
            <person name="Lee S.-A."/>
            <person name="Ahn C.-Y."/>
        </authorList>
    </citation>
    <scope>NUCLEOTIDE SEQUENCE [LARGE SCALE GENOMIC DNA]</scope>
    <source>
        <strain evidence="16 17">HBC54</strain>
    </source>
</reference>
<comment type="similarity">
    <text evidence="11 12">Belongs to the TonB-dependent receptor family.</text>
</comment>
<dbReference type="PANTHER" id="PTHR32552">
    <property type="entry name" value="FERRICHROME IRON RECEPTOR-RELATED"/>
    <property type="match status" value="1"/>
</dbReference>
<evidence type="ECO:0000313" key="16">
    <source>
        <dbReference type="EMBL" id="MDF8332212.1"/>
    </source>
</evidence>
<evidence type="ECO:0000256" key="12">
    <source>
        <dbReference type="RuleBase" id="RU003357"/>
    </source>
</evidence>
<evidence type="ECO:0000259" key="14">
    <source>
        <dbReference type="Pfam" id="PF00593"/>
    </source>
</evidence>
<feature type="signal peptide" evidence="13">
    <location>
        <begin position="1"/>
        <end position="21"/>
    </location>
</feature>
<evidence type="ECO:0000256" key="9">
    <source>
        <dbReference type="ARBA" id="ARBA00023136"/>
    </source>
</evidence>
<organism evidence="16 17">
    <name type="scientific">Novosphingobium cyanobacteriorum</name>
    <dbReference type="NCBI Taxonomy" id="3024215"/>
    <lineage>
        <taxon>Bacteria</taxon>
        <taxon>Pseudomonadati</taxon>
        <taxon>Pseudomonadota</taxon>
        <taxon>Alphaproteobacteria</taxon>
        <taxon>Sphingomonadales</taxon>
        <taxon>Sphingomonadaceae</taxon>
        <taxon>Novosphingobium</taxon>
    </lineage>
</organism>
<evidence type="ECO:0000256" key="7">
    <source>
        <dbReference type="ARBA" id="ARBA00023065"/>
    </source>
</evidence>
<keyword evidence="10 11" id="KW-0998">Cell outer membrane</keyword>
<evidence type="ECO:0000256" key="4">
    <source>
        <dbReference type="ARBA" id="ARBA00022496"/>
    </source>
</evidence>
<keyword evidence="4" id="KW-0410">Iron transport</keyword>
<protein>
    <submittedName>
        <fullName evidence="16">TonB-dependent receptor</fullName>
    </submittedName>
</protein>
<gene>
    <name evidence="16" type="ORF">POM99_03285</name>
</gene>
<dbReference type="RefSeq" id="WP_277275369.1">
    <property type="nucleotide sequence ID" value="NZ_JAROCY010000002.1"/>
</dbReference>
<dbReference type="InterPro" id="IPR012910">
    <property type="entry name" value="Plug_dom"/>
</dbReference>
<feature type="domain" description="TonB-dependent receptor plug" evidence="15">
    <location>
        <begin position="45"/>
        <end position="151"/>
    </location>
</feature>
<keyword evidence="16" id="KW-0675">Receptor</keyword>